<name>A0A8J2HMT3_COTCN</name>
<evidence type="ECO:0000256" key="2">
    <source>
        <dbReference type="ARBA" id="ARBA00010152"/>
    </source>
</evidence>
<comment type="subcellular location">
    <subcellularLocation>
        <location evidence="1">Mitochondrion</location>
    </subcellularLocation>
</comment>
<comment type="similarity">
    <text evidence="2">Belongs to the mitochondrion-specific ribosomal protein mL41 family.</text>
</comment>
<keyword evidence="4" id="KW-0689">Ribosomal protein</keyword>
<dbReference type="PANTHER" id="PTHR21338:SF0">
    <property type="entry name" value="LARGE RIBOSOMAL SUBUNIT PROTEIN ML41"/>
    <property type="match status" value="1"/>
</dbReference>
<evidence type="ECO:0000256" key="1">
    <source>
        <dbReference type="ARBA" id="ARBA00004173"/>
    </source>
</evidence>
<evidence type="ECO:0000313" key="9">
    <source>
        <dbReference type="Proteomes" id="UP000786811"/>
    </source>
</evidence>
<evidence type="ECO:0000256" key="7">
    <source>
        <dbReference type="SAM" id="MobiDB-lite"/>
    </source>
</evidence>
<dbReference type="Proteomes" id="UP000786811">
    <property type="component" value="Unassembled WGS sequence"/>
</dbReference>
<accession>A0A8J2HMT3</accession>
<keyword evidence="6" id="KW-0687">Ribonucleoprotein</keyword>
<dbReference type="AlphaFoldDB" id="A0A8J2HMT3"/>
<evidence type="ECO:0000256" key="5">
    <source>
        <dbReference type="ARBA" id="ARBA00023128"/>
    </source>
</evidence>
<evidence type="ECO:0000256" key="3">
    <source>
        <dbReference type="ARBA" id="ARBA00022946"/>
    </source>
</evidence>
<reference evidence="8" key="1">
    <citation type="submission" date="2021-04" db="EMBL/GenBank/DDBJ databases">
        <authorList>
            <person name="Chebbi M.A.C M."/>
        </authorList>
    </citation>
    <scope>NUCLEOTIDE SEQUENCE</scope>
</reference>
<dbReference type="PANTHER" id="PTHR21338">
    <property type="entry name" value="MITOCHONDRIAL RIBOSOMAL PROTEIN L41"/>
    <property type="match status" value="1"/>
</dbReference>
<organism evidence="8 9">
    <name type="scientific">Cotesia congregata</name>
    <name type="common">Parasitoid wasp</name>
    <name type="synonym">Apanteles congregatus</name>
    <dbReference type="NCBI Taxonomy" id="51543"/>
    <lineage>
        <taxon>Eukaryota</taxon>
        <taxon>Metazoa</taxon>
        <taxon>Ecdysozoa</taxon>
        <taxon>Arthropoda</taxon>
        <taxon>Hexapoda</taxon>
        <taxon>Insecta</taxon>
        <taxon>Pterygota</taxon>
        <taxon>Neoptera</taxon>
        <taxon>Endopterygota</taxon>
        <taxon>Hymenoptera</taxon>
        <taxon>Apocrita</taxon>
        <taxon>Ichneumonoidea</taxon>
        <taxon>Braconidae</taxon>
        <taxon>Microgastrinae</taxon>
        <taxon>Cotesia</taxon>
    </lineage>
</organism>
<keyword evidence="9" id="KW-1185">Reference proteome</keyword>
<dbReference type="EMBL" id="CAJNRD030001123">
    <property type="protein sequence ID" value="CAG5101618.1"/>
    <property type="molecule type" value="Genomic_DNA"/>
</dbReference>
<gene>
    <name evidence="8" type="ORF">HICCMSTLAB_LOCUS10520</name>
</gene>
<sequence>MIPELVVPDLKGFELQPYVSYRSTVKKQPKFTAELLFDLVYAEKIKQDFQAGKLDENNQPLEPSIEESLTPEEALAQSRKTGSDF</sequence>
<dbReference type="GO" id="GO:0003735">
    <property type="term" value="F:structural constituent of ribosome"/>
    <property type="evidence" value="ECO:0007669"/>
    <property type="project" value="InterPro"/>
</dbReference>
<feature type="region of interest" description="Disordered" evidence="7">
    <location>
        <begin position="52"/>
        <end position="85"/>
    </location>
</feature>
<evidence type="ECO:0000313" key="8">
    <source>
        <dbReference type="EMBL" id="CAG5101618.1"/>
    </source>
</evidence>
<dbReference type="OrthoDB" id="408933at2759"/>
<dbReference type="InterPro" id="IPR019189">
    <property type="entry name" value="Ribosomal_mL41"/>
</dbReference>
<dbReference type="GO" id="GO:0005762">
    <property type="term" value="C:mitochondrial large ribosomal subunit"/>
    <property type="evidence" value="ECO:0007669"/>
    <property type="project" value="InterPro"/>
</dbReference>
<keyword evidence="5" id="KW-0496">Mitochondrion</keyword>
<proteinExistence type="inferred from homology"/>
<keyword evidence="3" id="KW-0809">Transit peptide</keyword>
<dbReference type="GO" id="GO:0006412">
    <property type="term" value="P:translation"/>
    <property type="evidence" value="ECO:0007669"/>
    <property type="project" value="TreeGrafter"/>
</dbReference>
<comment type="caution">
    <text evidence="8">The sequence shown here is derived from an EMBL/GenBank/DDBJ whole genome shotgun (WGS) entry which is preliminary data.</text>
</comment>
<evidence type="ECO:0000256" key="6">
    <source>
        <dbReference type="ARBA" id="ARBA00023274"/>
    </source>
</evidence>
<evidence type="ECO:0000256" key="4">
    <source>
        <dbReference type="ARBA" id="ARBA00022980"/>
    </source>
</evidence>
<protein>
    <submittedName>
        <fullName evidence="8">Mitochondrial (Drosophila melanogaster)</fullName>
    </submittedName>
</protein>
<dbReference type="Pfam" id="PF09809">
    <property type="entry name" value="MRP-L27"/>
    <property type="match status" value="1"/>
</dbReference>